<gene>
    <name evidence="2" type="ORF">WJ0W_005307</name>
</gene>
<proteinExistence type="predicted"/>
<name>A0ABN8UD67_9BACL</name>
<dbReference type="PANTHER" id="PTHR43236">
    <property type="entry name" value="ANTITOXIN HIGA1"/>
    <property type="match status" value="1"/>
</dbReference>
<dbReference type="Gene3D" id="1.10.10.2910">
    <property type="match status" value="1"/>
</dbReference>
<evidence type="ECO:0000313" key="3">
    <source>
        <dbReference type="Proteomes" id="UP001154322"/>
    </source>
</evidence>
<sequence>MQIADKLAKKHKTNCPFKISENRGIHIVYKDLGNSTRGLYYSKLRHRYIVIHNKLCEDWQRLICAHELGHDVLHSGISHFWLDEHSFFNVGKFERQANKFAVHLLAHGDMLQPGESVSDLLRRNFIPEEMQKFYF</sequence>
<dbReference type="EMBL" id="CALYLO010000008">
    <property type="protein sequence ID" value="CAH8248052.1"/>
    <property type="molecule type" value="Genomic_DNA"/>
</dbReference>
<keyword evidence="3" id="KW-1185">Reference proteome</keyword>
<evidence type="ECO:0000313" key="2">
    <source>
        <dbReference type="EMBL" id="CAH8248052.1"/>
    </source>
</evidence>
<feature type="domain" description="IrrE N-terminal-like" evidence="1">
    <location>
        <begin position="21"/>
        <end position="106"/>
    </location>
</feature>
<protein>
    <submittedName>
        <fullName evidence="2">ImmA/IrrE family metallo-endopeptidase</fullName>
    </submittedName>
</protein>
<reference evidence="2" key="1">
    <citation type="submission" date="2022-06" db="EMBL/GenBank/DDBJ databases">
        <authorList>
            <person name="Dietemann V."/>
            <person name="Ory F."/>
            <person name="Dainat B."/>
            <person name="Oberhansli S."/>
        </authorList>
    </citation>
    <scope>NUCLEOTIDE SEQUENCE</scope>
    <source>
        <strain evidence="2">Ena-SAMPLE-TAB-26-04-2022-14:26:32:270-5432</strain>
    </source>
</reference>
<dbReference type="InterPro" id="IPR052345">
    <property type="entry name" value="Rad_response_metalloprotease"/>
</dbReference>
<evidence type="ECO:0000259" key="1">
    <source>
        <dbReference type="Pfam" id="PF06114"/>
    </source>
</evidence>
<dbReference type="InterPro" id="IPR010359">
    <property type="entry name" value="IrrE_HExxH"/>
</dbReference>
<organism evidence="2 3">
    <name type="scientific">Paenibacillus melissococcoides</name>
    <dbReference type="NCBI Taxonomy" id="2912268"/>
    <lineage>
        <taxon>Bacteria</taxon>
        <taxon>Bacillati</taxon>
        <taxon>Bacillota</taxon>
        <taxon>Bacilli</taxon>
        <taxon>Bacillales</taxon>
        <taxon>Paenibacillaceae</taxon>
        <taxon>Paenibacillus</taxon>
    </lineage>
</organism>
<dbReference type="Proteomes" id="UP001154322">
    <property type="component" value="Unassembled WGS sequence"/>
</dbReference>
<dbReference type="RefSeq" id="WP_213428431.1">
    <property type="nucleotide sequence ID" value="NZ_AP031286.1"/>
</dbReference>
<dbReference type="Pfam" id="PF06114">
    <property type="entry name" value="Peptidase_M78"/>
    <property type="match status" value="1"/>
</dbReference>
<dbReference type="PANTHER" id="PTHR43236:SF1">
    <property type="entry name" value="BLL7220 PROTEIN"/>
    <property type="match status" value="1"/>
</dbReference>
<accession>A0ABN8UD67</accession>
<comment type="caution">
    <text evidence="2">The sequence shown here is derived from an EMBL/GenBank/DDBJ whole genome shotgun (WGS) entry which is preliminary data.</text>
</comment>